<dbReference type="AlphaFoldDB" id="A0A501W2R8"/>
<organism evidence="4 5">
    <name type="scientific">Pontibacter mangrovi</name>
    <dbReference type="NCBI Taxonomy" id="2589816"/>
    <lineage>
        <taxon>Bacteria</taxon>
        <taxon>Pseudomonadati</taxon>
        <taxon>Bacteroidota</taxon>
        <taxon>Cytophagia</taxon>
        <taxon>Cytophagales</taxon>
        <taxon>Hymenobacteraceae</taxon>
        <taxon>Pontibacter</taxon>
    </lineage>
</organism>
<keyword evidence="1" id="KW-0472">Membrane</keyword>
<dbReference type="PANTHER" id="PTHR30273">
    <property type="entry name" value="PERIPLASMIC SIGNAL SENSOR AND SIGMA FACTOR ACTIVATOR FECR-RELATED"/>
    <property type="match status" value="1"/>
</dbReference>
<dbReference type="EMBL" id="VFRQ01000013">
    <property type="protein sequence ID" value="TPE42374.1"/>
    <property type="molecule type" value="Genomic_DNA"/>
</dbReference>
<sequence>MDLNTHIPEEERWPAYLEAWFSGEADAETLAALQAWRKASPANERLFQAYQRALSPHPPVWAQQIDVNRSWEELLPRLTRKEAPAKSSRITWRVPAFAAAAVLALLLVGWWLMAPKVHRVQVADGKETIWLPDSSQVLLNAHSTLTYKEGFGKEHRSVTLEGQGFFQVRPDKRLPFRIESKAAVTQVVGTSFDLQAYPGQGQESLAVVTGTVQYQPLSPEGEPLGAPAIVQAGHSITFKKQAEEITLNALMPHDQLVWSGRLVFEQTRLDQVLRVLRKHYKREIVLQDPKAGQCLLTASFQEEKLTDVLDVIALSLRMTWQASGDSYILSGNGCNEDI</sequence>
<dbReference type="Gene3D" id="3.55.50.30">
    <property type="match status" value="1"/>
</dbReference>
<name>A0A501W2R8_9BACT</name>
<keyword evidence="1" id="KW-1133">Transmembrane helix</keyword>
<feature type="transmembrane region" description="Helical" evidence="1">
    <location>
        <begin position="90"/>
        <end position="113"/>
    </location>
</feature>
<feature type="domain" description="Protein FecR C-terminal" evidence="3">
    <location>
        <begin position="261"/>
        <end position="328"/>
    </location>
</feature>
<evidence type="ECO:0000259" key="3">
    <source>
        <dbReference type="Pfam" id="PF16344"/>
    </source>
</evidence>
<dbReference type="InterPro" id="IPR032508">
    <property type="entry name" value="FecR_C"/>
</dbReference>
<dbReference type="RefSeq" id="WP_140623380.1">
    <property type="nucleotide sequence ID" value="NZ_VFRQ01000013.1"/>
</dbReference>
<reference evidence="4 5" key="1">
    <citation type="submission" date="2019-06" db="EMBL/GenBank/DDBJ databases">
        <title>A novel bacterium of genus Pontibacter, isolated from marine sediment.</title>
        <authorList>
            <person name="Huang H."/>
            <person name="Mo K."/>
            <person name="Hu Y."/>
        </authorList>
    </citation>
    <scope>NUCLEOTIDE SEQUENCE [LARGE SCALE GENOMIC DNA]</scope>
    <source>
        <strain evidence="4 5">HB172049</strain>
    </source>
</reference>
<evidence type="ECO:0000313" key="4">
    <source>
        <dbReference type="EMBL" id="TPE42374.1"/>
    </source>
</evidence>
<dbReference type="PIRSF" id="PIRSF018266">
    <property type="entry name" value="FecR"/>
    <property type="match status" value="1"/>
</dbReference>
<dbReference type="Gene3D" id="2.60.120.1440">
    <property type="match status" value="1"/>
</dbReference>
<dbReference type="PANTHER" id="PTHR30273:SF2">
    <property type="entry name" value="PROTEIN FECR"/>
    <property type="match status" value="1"/>
</dbReference>
<dbReference type="InterPro" id="IPR012373">
    <property type="entry name" value="Ferrdict_sens_TM"/>
</dbReference>
<protein>
    <submittedName>
        <fullName evidence="4">DUF4974 domain-containing protein</fullName>
    </submittedName>
</protein>
<proteinExistence type="predicted"/>
<keyword evidence="1" id="KW-0812">Transmembrane</keyword>
<gene>
    <name evidence="4" type="ORF">FJM65_18255</name>
</gene>
<keyword evidence="5" id="KW-1185">Reference proteome</keyword>
<evidence type="ECO:0000259" key="2">
    <source>
        <dbReference type="Pfam" id="PF04773"/>
    </source>
</evidence>
<feature type="domain" description="FecR protein" evidence="2">
    <location>
        <begin position="124"/>
        <end position="213"/>
    </location>
</feature>
<evidence type="ECO:0000313" key="5">
    <source>
        <dbReference type="Proteomes" id="UP000316727"/>
    </source>
</evidence>
<dbReference type="Proteomes" id="UP000316727">
    <property type="component" value="Unassembled WGS sequence"/>
</dbReference>
<dbReference type="OrthoDB" id="1452822at2"/>
<dbReference type="InterPro" id="IPR006860">
    <property type="entry name" value="FecR"/>
</dbReference>
<accession>A0A501W2R8</accession>
<dbReference type="GO" id="GO:0016989">
    <property type="term" value="F:sigma factor antagonist activity"/>
    <property type="evidence" value="ECO:0007669"/>
    <property type="project" value="TreeGrafter"/>
</dbReference>
<evidence type="ECO:0000256" key="1">
    <source>
        <dbReference type="SAM" id="Phobius"/>
    </source>
</evidence>
<dbReference type="Pfam" id="PF04773">
    <property type="entry name" value="FecR"/>
    <property type="match status" value="1"/>
</dbReference>
<comment type="caution">
    <text evidence="4">The sequence shown here is derived from an EMBL/GenBank/DDBJ whole genome shotgun (WGS) entry which is preliminary data.</text>
</comment>
<dbReference type="Pfam" id="PF16344">
    <property type="entry name" value="FecR_C"/>
    <property type="match status" value="1"/>
</dbReference>